<evidence type="ECO:0000256" key="1">
    <source>
        <dbReference type="SAM" id="MobiDB-lite"/>
    </source>
</evidence>
<name>A0AAV4MF30_9ARAC</name>
<feature type="chain" id="PRO_5043708222" evidence="2">
    <location>
        <begin position="18"/>
        <end position="323"/>
    </location>
</feature>
<keyword evidence="2" id="KW-0732">Signal</keyword>
<keyword evidence="4" id="KW-1185">Reference proteome</keyword>
<proteinExistence type="predicted"/>
<sequence length="323" mass="36300">MIAIVLLSFLHVTNAAAAVPFMKNSDPMMLALNDQIEGFMLEAPDYEDPDMLDYEISAMGANPMLSLVHLGKKHPNPKNRNVSQKERFALIKSDLDDIITRLQKMQARLEKGNGAISYEDIERSIQGLKDLERYFRPSISQLLNKMRQSMSLSKPLHASGILKITTIQPSMEVLATEEESHEIKTPKVKAVIRVKPISSATRAPVHEVKPVESKAPVHEAKPTEIKISVHEVKPTETKAPVHEIRPSATEAPVYYELKPNPTESSIFALPPPSTVVADDRDREDDEIKPSYAEGVFKSESIKEMYERNPYQGKWTWKTASFGQ</sequence>
<feature type="compositionally biased region" description="Basic and acidic residues" evidence="1">
    <location>
        <begin position="277"/>
        <end position="286"/>
    </location>
</feature>
<evidence type="ECO:0000313" key="4">
    <source>
        <dbReference type="Proteomes" id="UP001054837"/>
    </source>
</evidence>
<dbReference type="EMBL" id="BPLQ01000371">
    <property type="protein sequence ID" value="GIX70503.1"/>
    <property type="molecule type" value="Genomic_DNA"/>
</dbReference>
<comment type="caution">
    <text evidence="3">The sequence shown here is derived from an EMBL/GenBank/DDBJ whole genome shotgun (WGS) entry which is preliminary data.</text>
</comment>
<dbReference type="Proteomes" id="UP001054837">
    <property type="component" value="Unassembled WGS sequence"/>
</dbReference>
<evidence type="ECO:0000256" key="2">
    <source>
        <dbReference type="SAM" id="SignalP"/>
    </source>
</evidence>
<evidence type="ECO:0000313" key="3">
    <source>
        <dbReference type="EMBL" id="GIX70503.1"/>
    </source>
</evidence>
<dbReference type="AlphaFoldDB" id="A0AAV4MF30"/>
<organism evidence="3 4">
    <name type="scientific">Caerostris darwini</name>
    <dbReference type="NCBI Taxonomy" id="1538125"/>
    <lineage>
        <taxon>Eukaryota</taxon>
        <taxon>Metazoa</taxon>
        <taxon>Ecdysozoa</taxon>
        <taxon>Arthropoda</taxon>
        <taxon>Chelicerata</taxon>
        <taxon>Arachnida</taxon>
        <taxon>Araneae</taxon>
        <taxon>Araneomorphae</taxon>
        <taxon>Entelegynae</taxon>
        <taxon>Araneoidea</taxon>
        <taxon>Araneidae</taxon>
        <taxon>Caerostris</taxon>
    </lineage>
</organism>
<protein>
    <submittedName>
        <fullName evidence="3">Uncharacterized protein</fullName>
    </submittedName>
</protein>
<feature type="region of interest" description="Disordered" evidence="1">
    <location>
        <begin position="265"/>
        <end position="286"/>
    </location>
</feature>
<feature type="signal peptide" evidence="2">
    <location>
        <begin position="1"/>
        <end position="17"/>
    </location>
</feature>
<reference evidence="3 4" key="1">
    <citation type="submission" date="2021-06" db="EMBL/GenBank/DDBJ databases">
        <title>Caerostris darwini draft genome.</title>
        <authorList>
            <person name="Kono N."/>
            <person name="Arakawa K."/>
        </authorList>
    </citation>
    <scope>NUCLEOTIDE SEQUENCE [LARGE SCALE GENOMIC DNA]</scope>
</reference>
<gene>
    <name evidence="3" type="primary">AVEN_159577_1</name>
    <name evidence="3" type="ORF">CDAR_280731</name>
</gene>
<accession>A0AAV4MF30</accession>